<gene>
    <name evidence="1" type="ORF">MNBD_GAMMA09-3107</name>
</gene>
<evidence type="ECO:0000313" key="1">
    <source>
        <dbReference type="EMBL" id="VAW66868.1"/>
    </source>
</evidence>
<protein>
    <submittedName>
        <fullName evidence="1">Uncharacterized protein</fullName>
    </submittedName>
</protein>
<name>A0A3B0XF16_9ZZZZ</name>
<dbReference type="EMBL" id="UOFI01000087">
    <property type="protein sequence ID" value="VAW66868.1"/>
    <property type="molecule type" value="Genomic_DNA"/>
</dbReference>
<dbReference type="PROSITE" id="PS51257">
    <property type="entry name" value="PROKAR_LIPOPROTEIN"/>
    <property type="match status" value="1"/>
</dbReference>
<accession>A0A3B0XF16</accession>
<proteinExistence type="predicted"/>
<feature type="non-terminal residue" evidence="1">
    <location>
        <position position="249"/>
    </location>
</feature>
<dbReference type="AlphaFoldDB" id="A0A3B0XF16"/>
<reference evidence="1" key="1">
    <citation type="submission" date="2018-06" db="EMBL/GenBank/DDBJ databases">
        <authorList>
            <person name="Zhirakovskaya E."/>
        </authorList>
    </citation>
    <scope>NUCLEOTIDE SEQUENCE</scope>
</reference>
<organism evidence="1">
    <name type="scientific">hydrothermal vent metagenome</name>
    <dbReference type="NCBI Taxonomy" id="652676"/>
    <lineage>
        <taxon>unclassified sequences</taxon>
        <taxon>metagenomes</taxon>
        <taxon>ecological metagenomes</taxon>
    </lineage>
</organism>
<sequence>MKTKNIMIRTLFIHVIFSLLFTGLSACDNSSNTNVTDSTKKASTELPPGLQKLPLNGGTLTAYITVDGNAANRTAMIIDSSGAGSASASIPGLSLAVHTLTITYEYTDSSGTMVLAQASNTVDLSSGSANLNFAAVDYSLDFDEDTDGISNSTELATGSDPRTPGTMFYFKADNGTDGRELFVSDGTASGTRLLKDINTNTNSDPSDFIEMDGVIYFIASDGVNGIELWKTSGALNATVMVKDINPGSS</sequence>